<reference evidence="2 3" key="1">
    <citation type="submission" date="2016-12" db="EMBL/GenBank/DDBJ databases">
        <title>The genomes of Aspergillus section Nigri reveals drivers in fungal speciation.</title>
        <authorList>
            <consortium name="DOE Joint Genome Institute"/>
            <person name="Vesth T.C."/>
            <person name="Nybo J."/>
            <person name="Theobald S."/>
            <person name="Brandl J."/>
            <person name="Frisvad J.C."/>
            <person name="Nielsen K.F."/>
            <person name="Lyhne E.K."/>
            <person name="Kogle M.E."/>
            <person name="Kuo A."/>
            <person name="Riley R."/>
            <person name="Clum A."/>
            <person name="Nolan M."/>
            <person name="Lipzen A."/>
            <person name="Salamov A."/>
            <person name="Henrissat B."/>
            <person name="Wiebenga A."/>
            <person name="De Vries R.P."/>
            <person name="Grigoriev I.V."/>
            <person name="Mortensen U.H."/>
            <person name="Andersen M.R."/>
            <person name="Baker S.E."/>
        </authorList>
    </citation>
    <scope>NUCLEOTIDE SEQUENCE [LARGE SCALE GENOMIC DNA]</scope>
    <source>
        <strain evidence="2 3">CBS 117.55</strain>
    </source>
</reference>
<dbReference type="SMART" id="SM00225">
    <property type="entry name" value="BTB"/>
    <property type="match status" value="1"/>
</dbReference>
<gene>
    <name evidence="2" type="ORF">BO70DRAFT_353422</name>
</gene>
<dbReference type="GeneID" id="37064068"/>
<keyword evidence="3" id="KW-1185">Reference proteome</keyword>
<sequence length="293" mass="33165">MQGPQKRPLDTSLDTSPERFTRSLSKRLLCRNSPYFERMFEGNFQEAKEQSATLEPIEGVVSERSFESLIEWMYLDRIQPPTSDPRTEISTAIEFARLADMCQVKGLESVLAERIKTILVENSTKSQRTTDSDHLTHWLSPQHIASAANLPKGHRVRSVLAAASVEGYLRLENLKLYSETRDIPSFSADILEEMRSAHLSRDLKYLPDSVQFIRPYAPAVTLILSTNPERSIDSPSANPLKIHHAIARITHINGAGQSIDSFLRDMEETEEGDLNADRSSRIDDYVSGFSNEW</sequence>
<proteinExistence type="predicted"/>
<dbReference type="EMBL" id="MSFL01000015">
    <property type="protein sequence ID" value="PWY79708.1"/>
    <property type="molecule type" value="Genomic_DNA"/>
</dbReference>
<organism evidence="2 3">
    <name type="scientific">Aspergillus heteromorphus CBS 117.55</name>
    <dbReference type="NCBI Taxonomy" id="1448321"/>
    <lineage>
        <taxon>Eukaryota</taxon>
        <taxon>Fungi</taxon>
        <taxon>Dikarya</taxon>
        <taxon>Ascomycota</taxon>
        <taxon>Pezizomycotina</taxon>
        <taxon>Eurotiomycetes</taxon>
        <taxon>Eurotiomycetidae</taxon>
        <taxon>Eurotiales</taxon>
        <taxon>Aspergillaceae</taxon>
        <taxon>Aspergillus</taxon>
        <taxon>Aspergillus subgen. Circumdati</taxon>
    </lineage>
</organism>
<feature type="domain" description="BTB" evidence="1">
    <location>
        <begin position="9"/>
        <end position="82"/>
    </location>
</feature>
<dbReference type="Pfam" id="PF00651">
    <property type="entry name" value="BTB"/>
    <property type="match status" value="1"/>
</dbReference>
<dbReference type="InterPro" id="IPR011333">
    <property type="entry name" value="SKP1/BTB/POZ_sf"/>
</dbReference>
<evidence type="ECO:0000259" key="1">
    <source>
        <dbReference type="PROSITE" id="PS50097"/>
    </source>
</evidence>
<name>A0A317W3L4_9EURO</name>
<accession>A0A317W3L4</accession>
<dbReference type="Gene3D" id="3.30.710.10">
    <property type="entry name" value="Potassium Channel Kv1.1, Chain A"/>
    <property type="match status" value="1"/>
</dbReference>
<protein>
    <recommendedName>
        <fullName evidence="1">BTB domain-containing protein</fullName>
    </recommendedName>
</protein>
<dbReference type="InterPro" id="IPR000210">
    <property type="entry name" value="BTB/POZ_dom"/>
</dbReference>
<evidence type="ECO:0000313" key="2">
    <source>
        <dbReference type="EMBL" id="PWY79708.1"/>
    </source>
</evidence>
<dbReference type="VEuPathDB" id="FungiDB:BO70DRAFT_353422"/>
<dbReference type="SUPFAM" id="SSF54695">
    <property type="entry name" value="POZ domain"/>
    <property type="match status" value="1"/>
</dbReference>
<dbReference type="CDD" id="cd18186">
    <property type="entry name" value="BTB_POZ_ZBTB_KLHL-like"/>
    <property type="match status" value="1"/>
</dbReference>
<dbReference type="Proteomes" id="UP000247233">
    <property type="component" value="Unassembled WGS sequence"/>
</dbReference>
<dbReference type="OrthoDB" id="194443at2759"/>
<dbReference type="AlphaFoldDB" id="A0A317W3L4"/>
<evidence type="ECO:0000313" key="3">
    <source>
        <dbReference type="Proteomes" id="UP000247233"/>
    </source>
</evidence>
<comment type="caution">
    <text evidence="2">The sequence shown here is derived from an EMBL/GenBank/DDBJ whole genome shotgun (WGS) entry which is preliminary data.</text>
</comment>
<dbReference type="PROSITE" id="PS50097">
    <property type="entry name" value="BTB"/>
    <property type="match status" value="1"/>
</dbReference>
<dbReference type="RefSeq" id="XP_025398731.1">
    <property type="nucleotide sequence ID" value="XM_025541831.1"/>
</dbReference>